<comment type="cofactor">
    <cofactor evidence="1 12 14">
        <name>FMN</name>
        <dbReference type="ChEBI" id="CHEBI:58210"/>
    </cofactor>
</comment>
<evidence type="ECO:0000256" key="10">
    <source>
        <dbReference type="ARBA" id="ARBA00048205"/>
    </source>
</evidence>
<sequence>MMKIGPIELEAPFVLAPLAGVSDSPFRRLAREQGAAAVTTEMVSADGLVRGQRATFEYIAFDPSERPLGIQLFGSDPAVMADATRVLADLPPERRPDFVDINMGCPVRKVVNRCAGAALLQDVPRIRAIVSAMVAASDLPVTAKIRLGWDGHSRNVVEVSRALEDSGAAAVAIHARTRAEKFEGHAHWDMIGAARRAVRIPVIGNGDVRDPSDALRMLETTGCDAVMLGRAAFGDPWVFRRVRALWERGEELPPPTAAERLAAGIRHLGLMLDAVGPAAAAREMRKHVAWYIKGLPHSARVREQVNRTRTVEEMADLLRVYLGELARHGLEGFAADAGPAGAARAGERPAGDAEGAVHAAG</sequence>
<evidence type="ECO:0000256" key="7">
    <source>
        <dbReference type="ARBA" id="ARBA00022857"/>
    </source>
</evidence>
<dbReference type="EMBL" id="DSQF01000028">
    <property type="protein sequence ID" value="HGZ44423.1"/>
    <property type="molecule type" value="Genomic_DNA"/>
</dbReference>
<organism evidence="17">
    <name type="scientific">Eiseniibacteriota bacterium</name>
    <dbReference type="NCBI Taxonomy" id="2212470"/>
    <lineage>
        <taxon>Bacteria</taxon>
        <taxon>Candidatus Eiseniibacteriota</taxon>
    </lineage>
</organism>
<evidence type="ECO:0000256" key="15">
    <source>
        <dbReference type="SAM" id="MobiDB-lite"/>
    </source>
</evidence>
<comment type="function">
    <text evidence="2 12">Catalyzes the synthesis of 5,6-dihydrouridine (D), a modified base found in the D-loop of most tRNAs, via the reduction of the C5-C6 double bond in target uridines.</text>
</comment>
<evidence type="ECO:0000256" key="5">
    <source>
        <dbReference type="ARBA" id="ARBA00022643"/>
    </source>
</evidence>
<keyword evidence="7" id="KW-0521">NADP</keyword>
<dbReference type="AlphaFoldDB" id="A0A832MNR7"/>
<dbReference type="Gene3D" id="1.10.1200.80">
    <property type="entry name" value="Putative flavin oxidoreducatase, domain 2"/>
    <property type="match status" value="1"/>
</dbReference>
<feature type="region of interest" description="Disordered" evidence="15">
    <location>
        <begin position="339"/>
        <end position="361"/>
    </location>
</feature>
<dbReference type="SUPFAM" id="SSF51395">
    <property type="entry name" value="FMN-linked oxidoreductases"/>
    <property type="match status" value="1"/>
</dbReference>
<dbReference type="InterPro" id="IPR013785">
    <property type="entry name" value="Aldolase_TIM"/>
</dbReference>
<feature type="binding site" evidence="14">
    <location>
        <begin position="229"/>
        <end position="230"/>
    </location>
    <ligand>
        <name>FMN</name>
        <dbReference type="ChEBI" id="CHEBI:58210"/>
    </ligand>
</feature>
<dbReference type="Pfam" id="PF01207">
    <property type="entry name" value="Dus"/>
    <property type="match status" value="1"/>
</dbReference>
<comment type="similarity">
    <text evidence="12">Belongs to the dus family.</text>
</comment>
<keyword evidence="5 12" id="KW-0288">FMN</keyword>
<protein>
    <recommendedName>
        <fullName evidence="12">tRNA-dihydrouridine synthase</fullName>
        <ecNumber evidence="12">1.3.1.-</ecNumber>
    </recommendedName>
</protein>
<keyword evidence="8" id="KW-0694">RNA-binding</keyword>
<evidence type="ECO:0000256" key="3">
    <source>
        <dbReference type="ARBA" id="ARBA00022555"/>
    </source>
</evidence>
<dbReference type="PIRSF" id="PIRSF006621">
    <property type="entry name" value="Dus"/>
    <property type="match status" value="1"/>
</dbReference>
<dbReference type="InterPro" id="IPR035587">
    <property type="entry name" value="DUS-like_FMN-bd"/>
</dbReference>
<dbReference type="CDD" id="cd02801">
    <property type="entry name" value="DUS_like_FMN"/>
    <property type="match status" value="1"/>
</dbReference>
<dbReference type="InterPro" id="IPR004652">
    <property type="entry name" value="DusB-like"/>
</dbReference>
<keyword evidence="4 12" id="KW-0285">Flavoprotein</keyword>
<evidence type="ECO:0000256" key="8">
    <source>
        <dbReference type="ARBA" id="ARBA00022884"/>
    </source>
</evidence>
<dbReference type="GO" id="GO:0017150">
    <property type="term" value="F:tRNA dihydrouridine synthase activity"/>
    <property type="evidence" value="ECO:0007669"/>
    <property type="project" value="InterPro"/>
</dbReference>
<evidence type="ECO:0000256" key="13">
    <source>
        <dbReference type="PIRSR" id="PIRSR006621-1"/>
    </source>
</evidence>
<comment type="catalytic activity">
    <reaction evidence="11">
        <text>a 5,6-dihydrouridine in tRNA + NAD(+) = a uridine in tRNA + NADH + H(+)</text>
        <dbReference type="Rhea" id="RHEA:54452"/>
        <dbReference type="Rhea" id="RHEA-COMP:13339"/>
        <dbReference type="Rhea" id="RHEA-COMP:13887"/>
        <dbReference type="ChEBI" id="CHEBI:15378"/>
        <dbReference type="ChEBI" id="CHEBI:57540"/>
        <dbReference type="ChEBI" id="CHEBI:57945"/>
        <dbReference type="ChEBI" id="CHEBI:65315"/>
        <dbReference type="ChEBI" id="CHEBI:74443"/>
    </reaction>
</comment>
<name>A0A832MNR7_UNCEI</name>
<evidence type="ECO:0000256" key="6">
    <source>
        <dbReference type="ARBA" id="ARBA00022694"/>
    </source>
</evidence>
<comment type="caution">
    <text evidence="17">The sequence shown here is derived from an EMBL/GenBank/DDBJ whole genome shotgun (WGS) entry which is preliminary data.</text>
</comment>
<keyword evidence="9 12" id="KW-0560">Oxidoreductase</keyword>
<feature type="domain" description="DUS-like FMN-binding" evidence="16">
    <location>
        <begin position="15"/>
        <end position="319"/>
    </location>
</feature>
<evidence type="ECO:0000256" key="11">
    <source>
        <dbReference type="ARBA" id="ARBA00048802"/>
    </source>
</evidence>
<evidence type="ECO:0000259" key="16">
    <source>
        <dbReference type="Pfam" id="PF01207"/>
    </source>
</evidence>
<evidence type="ECO:0000256" key="9">
    <source>
        <dbReference type="ARBA" id="ARBA00023002"/>
    </source>
</evidence>
<feature type="binding site" evidence="14">
    <location>
        <position position="174"/>
    </location>
    <ligand>
        <name>FMN</name>
        <dbReference type="ChEBI" id="CHEBI:58210"/>
    </ligand>
</feature>
<dbReference type="InterPro" id="IPR024036">
    <property type="entry name" value="tRNA-dHydroUridine_Synthase_C"/>
</dbReference>
<dbReference type="NCBIfam" id="TIGR00737">
    <property type="entry name" value="nifR3_yhdG"/>
    <property type="match status" value="1"/>
</dbReference>
<evidence type="ECO:0000256" key="2">
    <source>
        <dbReference type="ARBA" id="ARBA00002790"/>
    </source>
</evidence>
<comment type="catalytic activity">
    <reaction evidence="10">
        <text>a 5,6-dihydrouridine in tRNA + NADP(+) = a uridine in tRNA + NADPH + H(+)</text>
        <dbReference type="Rhea" id="RHEA:23624"/>
        <dbReference type="Rhea" id="RHEA-COMP:13339"/>
        <dbReference type="Rhea" id="RHEA-COMP:13887"/>
        <dbReference type="ChEBI" id="CHEBI:15378"/>
        <dbReference type="ChEBI" id="CHEBI:57783"/>
        <dbReference type="ChEBI" id="CHEBI:58349"/>
        <dbReference type="ChEBI" id="CHEBI:65315"/>
        <dbReference type="ChEBI" id="CHEBI:74443"/>
    </reaction>
</comment>
<keyword evidence="3" id="KW-0820">tRNA-binding</keyword>
<dbReference type="Gene3D" id="3.20.20.70">
    <property type="entry name" value="Aldolase class I"/>
    <property type="match status" value="1"/>
</dbReference>
<dbReference type="InterPro" id="IPR001269">
    <property type="entry name" value="DUS_fam"/>
</dbReference>
<evidence type="ECO:0000256" key="1">
    <source>
        <dbReference type="ARBA" id="ARBA00001917"/>
    </source>
</evidence>
<keyword evidence="6 12" id="KW-0819">tRNA processing</keyword>
<dbReference type="EC" id="1.3.1.-" evidence="12"/>
<dbReference type="GO" id="GO:0000049">
    <property type="term" value="F:tRNA binding"/>
    <property type="evidence" value="ECO:0007669"/>
    <property type="project" value="UniProtKB-KW"/>
</dbReference>
<dbReference type="InterPro" id="IPR018517">
    <property type="entry name" value="tRNA_hU_synthase_CS"/>
</dbReference>
<keyword evidence="14" id="KW-0547">Nucleotide-binding</keyword>
<accession>A0A832MNR7</accession>
<evidence type="ECO:0000256" key="12">
    <source>
        <dbReference type="PIRNR" id="PIRNR006621"/>
    </source>
</evidence>
<reference evidence="17" key="1">
    <citation type="journal article" date="2020" name="mSystems">
        <title>Genome- and Community-Level Interaction Insights into Carbon Utilization and Element Cycling Functions of Hydrothermarchaeota in Hydrothermal Sediment.</title>
        <authorList>
            <person name="Zhou Z."/>
            <person name="Liu Y."/>
            <person name="Xu W."/>
            <person name="Pan J."/>
            <person name="Luo Z.H."/>
            <person name="Li M."/>
        </authorList>
    </citation>
    <scope>NUCLEOTIDE SEQUENCE [LARGE SCALE GENOMIC DNA]</scope>
    <source>
        <strain evidence="17">SpSt-381</strain>
    </source>
</reference>
<evidence type="ECO:0000256" key="14">
    <source>
        <dbReference type="PIRSR" id="PIRSR006621-2"/>
    </source>
</evidence>
<feature type="active site" description="Proton donor" evidence="13">
    <location>
        <position position="105"/>
    </location>
</feature>
<feature type="binding site" evidence="14">
    <location>
        <position position="144"/>
    </location>
    <ligand>
        <name>FMN</name>
        <dbReference type="ChEBI" id="CHEBI:58210"/>
    </ligand>
</feature>
<feature type="compositionally biased region" description="Low complexity" evidence="15">
    <location>
        <begin position="352"/>
        <end position="361"/>
    </location>
</feature>
<proteinExistence type="inferred from homology"/>
<evidence type="ECO:0000313" key="17">
    <source>
        <dbReference type="EMBL" id="HGZ44423.1"/>
    </source>
</evidence>
<gene>
    <name evidence="17" type="primary">dusB</name>
    <name evidence="17" type="ORF">ENR23_13585</name>
</gene>
<dbReference type="PROSITE" id="PS01136">
    <property type="entry name" value="UPF0034"/>
    <property type="match status" value="1"/>
</dbReference>
<feature type="binding site" evidence="14">
    <location>
        <position position="71"/>
    </location>
    <ligand>
        <name>FMN</name>
        <dbReference type="ChEBI" id="CHEBI:58210"/>
    </ligand>
</feature>
<dbReference type="PANTHER" id="PTHR45846:SF1">
    <property type="entry name" value="TRNA-DIHYDROURIDINE(47) SYNTHASE [NAD(P)(+)]-LIKE"/>
    <property type="match status" value="1"/>
</dbReference>
<dbReference type="GO" id="GO:0050660">
    <property type="term" value="F:flavin adenine dinucleotide binding"/>
    <property type="evidence" value="ECO:0007669"/>
    <property type="project" value="InterPro"/>
</dbReference>
<evidence type="ECO:0000256" key="4">
    <source>
        <dbReference type="ARBA" id="ARBA00022630"/>
    </source>
</evidence>
<dbReference type="PANTHER" id="PTHR45846">
    <property type="entry name" value="TRNA-DIHYDROURIDINE(47) SYNTHASE [NAD(P)(+)]-LIKE"/>
    <property type="match status" value="1"/>
</dbReference>